<organism evidence="1 2">
    <name type="scientific">Funneliformis mosseae</name>
    <name type="common">Endomycorrhizal fungus</name>
    <name type="synonym">Glomus mosseae</name>
    <dbReference type="NCBI Taxonomy" id="27381"/>
    <lineage>
        <taxon>Eukaryota</taxon>
        <taxon>Fungi</taxon>
        <taxon>Fungi incertae sedis</taxon>
        <taxon>Mucoromycota</taxon>
        <taxon>Glomeromycotina</taxon>
        <taxon>Glomeromycetes</taxon>
        <taxon>Glomerales</taxon>
        <taxon>Glomeraceae</taxon>
        <taxon>Funneliformis</taxon>
    </lineage>
</organism>
<evidence type="ECO:0000313" key="1">
    <source>
        <dbReference type="EMBL" id="CAG8604906.1"/>
    </source>
</evidence>
<name>A0A9N9CN40_FUNMO</name>
<keyword evidence="2" id="KW-1185">Reference proteome</keyword>
<evidence type="ECO:0000313" key="2">
    <source>
        <dbReference type="Proteomes" id="UP000789375"/>
    </source>
</evidence>
<dbReference type="EMBL" id="CAJVPP010002584">
    <property type="protein sequence ID" value="CAG8604906.1"/>
    <property type="molecule type" value="Genomic_DNA"/>
</dbReference>
<accession>A0A9N9CN40</accession>
<gene>
    <name evidence="1" type="ORF">FMOSSE_LOCUS9147</name>
</gene>
<proteinExistence type="predicted"/>
<dbReference type="Proteomes" id="UP000789375">
    <property type="component" value="Unassembled WGS sequence"/>
</dbReference>
<sequence>SPLKAMQTNKIIFTDMFERFYASDNQKFCAYCVKGTENSSLRLSYFTMFALTLLGDNSAIQ</sequence>
<feature type="non-terminal residue" evidence="1">
    <location>
        <position position="1"/>
    </location>
</feature>
<comment type="caution">
    <text evidence="1">The sequence shown here is derived from an EMBL/GenBank/DDBJ whole genome shotgun (WGS) entry which is preliminary data.</text>
</comment>
<protein>
    <submittedName>
        <fullName evidence="1">5834_t:CDS:1</fullName>
    </submittedName>
</protein>
<dbReference type="AlphaFoldDB" id="A0A9N9CN40"/>
<reference evidence="1" key="1">
    <citation type="submission" date="2021-06" db="EMBL/GenBank/DDBJ databases">
        <authorList>
            <person name="Kallberg Y."/>
            <person name="Tangrot J."/>
            <person name="Rosling A."/>
        </authorList>
    </citation>
    <scope>NUCLEOTIDE SEQUENCE</scope>
    <source>
        <strain evidence="1">87-6 pot B 2015</strain>
    </source>
</reference>